<dbReference type="OrthoDB" id="627992at2"/>
<evidence type="ECO:0000313" key="2">
    <source>
        <dbReference type="EMBL" id="TXD86896.1"/>
    </source>
</evidence>
<dbReference type="AlphaFoldDB" id="A0A5C6ZAZ8"/>
<feature type="transmembrane region" description="Helical" evidence="1">
    <location>
        <begin position="26"/>
        <end position="42"/>
    </location>
</feature>
<evidence type="ECO:0000313" key="3">
    <source>
        <dbReference type="Proteomes" id="UP000321578"/>
    </source>
</evidence>
<sequence length="470" mass="53490">MKQIVILIAAVLFSLLFYGQSVGLNLALFAVLALVLLLFYNLKKFRDRGVLLHSVAYLLSAVLVFVHRSSLSVMANLLMFVSLVGAVSESQSSIYLKWLNGLYTSIAGFFHRNIDRQEASKASNWKQKADLPQLAKLIGIPIVFIILFVLLYRQGNPVFEGLIARINFDFINLQWLLFTLMGYYLFSNIAQPVLVEPATSADLSVSNNLLETANFSEASLKKEQQLGTTLLGLLNLLLLVYILTDIISINAMIVSKASELSIQVHNGINTLIASIIIAIIIILYFFRGNLNFYAHNRILKNLSFLWISLNVALIVLIAIKNQNYIGAFGLTYKRIGVYVYIFMTLIGLLTTFLKVLNLKNLAFLFRSNTQVAFMTLLLLSGVNWDRRITQYNLTQAQDFDMDYLIKLSNRNAILLYDLKDSVAISETQKRAIEKKYQYYIQELQQRNWQELNYDNFSLDLLKTESNSVFK</sequence>
<feature type="transmembrane region" description="Helical" evidence="1">
    <location>
        <begin position="337"/>
        <end position="356"/>
    </location>
</feature>
<organism evidence="2 3">
    <name type="scientific">Subsaximicrobium wynnwilliamsii</name>
    <dbReference type="NCBI Taxonomy" id="291179"/>
    <lineage>
        <taxon>Bacteria</taxon>
        <taxon>Pseudomonadati</taxon>
        <taxon>Bacteroidota</taxon>
        <taxon>Flavobacteriia</taxon>
        <taxon>Flavobacteriales</taxon>
        <taxon>Flavobacteriaceae</taxon>
        <taxon>Subsaximicrobium</taxon>
    </lineage>
</organism>
<feature type="transmembrane region" description="Helical" evidence="1">
    <location>
        <begin position="266"/>
        <end position="286"/>
    </location>
</feature>
<evidence type="ECO:0000256" key="1">
    <source>
        <dbReference type="SAM" id="Phobius"/>
    </source>
</evidence>
<gene>
    <name evidence="2" type="ORF">ESY86_18980</name>
</gene>
<protein>
    <submittedName>
        <fullName evidence="2">DUF4173 domain-containing protein</fullName>
    </submittedName>
</protein>
<reference evidence="2 3" key="1">
    <citation type="submission" date="2019-08" db="EMBL/GenBank/DDBJ databases">
        <title>Genomes of Subsaximicrobium wynnwilliamsii strains.</title>
        <authorList>
            <person name="Bowman J.P."/>
        </authorList>
    </citation>
    <scope>NUCLEOTIDE SEQUENCE [LARGE SCALE GENOMIC DNA]</scope>
    <source>
        <strain evidence="2 3">2-80-2</strain>
    </source>
</reference>
<accession>A0A5C6ZAZ8</accession>
<feature type="transmembrane region" description="Helical" evidence="1">
    <location>
        <begin position="230"/>
        <end position="254"/>
    </location>
</feature>
<feature type="transmembrane region" description="Helical" evidence="1">
    <location>
        <begin position="49"/>
        <end position="66"/>
    </location>
</feature>
<comment type="caution">
    <text evidence="2">The sequence shown here is derived from an EMBL/GenBank/DDBJ whole genome shotgun (WGS) entry which is preliminary data.</text>
</comment>
<feature type="transmembrane region" description="Helical" evidence="1">
    <location>
        <begin position="164"/>
        <end position="186"/>
    </location>
</feature>
<dbReference type="Pfam" id="PF13687">
    <property type="entry name" value="DUF4153"/>
    <property type="match status" value="1"/>
</dbReference>
<keyword evidence="1" id="KW-0472">Membrane</keyword>
<feature type="transmembrane region" description="Helical" evidence="1">
    <location>
        <begin position="95"/>
        <end position="114"/>
    </location>
</feature>
<proteinExistence type="predicted"/>
<name>A0A5C6ZAZ8_9FLAO</name>
<keyword evidence="3" id="KW-1185">Reference proteome</keyword>
<dbReference type="InterPro" id="IPR025291">
    <property type="entry name" value="DUF4153"/>
</dbReference>
<dbReference type="Proteomes" id="UP000321578">
    <property type="component" value="Unassembled WGS sequence"/>
</dbReference>
<dbReference type="RefSeq" id="WP_147088292.1">
    <property type="nucleotide sequence ID" value="NZ_VORM01000021.1"/>
</dbReference>
<feature type="transmembrane region" description="Helical" evidence="1">
    <location>
        <begin position="134"/>
        <end position="152"/>
    </location>
</feature>
<dbReference type="EMBL" id="VORO01000035">
    <property type="protein sequence ID" value="TXD86896.1"/>
    <property type="molecule type" value="Genomic_DNA"/>
</dbReference>
<keyword evidence="1" id="KW-1133">Transmembrane helix</keyword>
<feature type="transmembrane region" description="Helical" evidence="1">
    <location>
        <begin position="298"/>
        <end position="317"/>
    </location>
</feature>
<keyword evidence="1" id="KW-0812">Transmembrane</keyword>